<dbReference type="Gene3D" id="3.80.10.10">
    <property type="entry name" value="Ribonuclease Inhibitor"/>
    <property type="match status" value="1"/>
</dbReference>
<organism evidence="1 2">
    <name type="scientific">Adineta steineri</name>
    <dbReference type="NCBI Taxonomy" id="433720"/>
    <lineage>
        <taxon>Eukaryota</taxon>
        <taxon>Metazoa</taxon>
        <taxon>Spiralia</taxon>
        <taxon>Gnathifera</taxon>
        <taxon>Rotifera</taxon>
        <taxon>Eurotatoria</taxon>
        <taxon>Bdelloidea</taxon>
        <taxon>Adinetida</taxon>
        <taxon>Adinetidae</taxon>
        <taxon>Adineta</taxon>
    </lineage>
</organism>
<comment type="caution">
    <text evidence="1">The sequence shown here is derived from an EMBL/GenBank/DDBJ whole genome shotgun (WGS) entry which is preliminary data.</text>
</comment>
<accession>A0A820BHT2</accession>
<gene>
    <name evidence="1" type="ORF">OKA104_LOCUS41359</name>
</gene>
<sequence length="314" mass="36758">TSTLLSVNMRRISFFDLVPVEILHTLFTYFLAHEVLFSFLDVINLKSIQKTYFDLICQHIRPEQIISLRLSDDKDTPGLSELFFSRFQIEQFIHLRSLKLIEIEFESMDSIFSYLHQLKQLRSFSFNVDSIRQKYPTRTNSYFNMLKQINLLLSDTYLRVLPQITYLYLHNGDVLHSIPLPVLYHLKLDKCSLDDLKAIFKNAPELQSLNICLELDTPNLGISSISSPSLTELNLKIMNSPISMDEIECFLSNLPYLKHLKLELKGDNDLANGHRWQMLTSDFITFIFKFHVELSSVDETLQSFQTLLYLEEKR</sequence>
<dbReference type="SUPFAM" id="SSF52047">
    <property type="entry name" value="RNI-like"/>
    <property type="match status" value="1"/>
</dbReference>
<dbReference type="Proteomes" id="UP000663881">
    <property type="component" value="Unassembled WGS sequence"/>
</dbReference>
<proteinExistence type="predicted"/>
<evidence type="ECO:0008006" key="3">
    <source>
        <dbReference type="Google" id="ProtNLM"/>
    </source>
</evidence>
<evidence type="ECO:0000313" key="1">
    <source>
        <dbReference type="EMBL" id="CAF4208006.1"/>
    </source>
</evidence>
<feature type="non-terminal residue" evidence="1">
    <location>
        <position position="1"/>
    </location>
</feature>
<dbReference type="InterPro" id="IPR032675">
    <property type="entry name" value="LRR_dom_sf"/>
</dbReference>
<name>A0A820BHT2_9BILA</name>
<feature type="non-terminal residue" evidence="1">
    <location>
        <position position="314"/>
    </location>
</feature>
<dbReference type="AlphaFoldDB" id="A0A820BHT2"/>
<reference evidence="1" key="1">
    <citation type="submission" date="2021-02" db="EMBL/GenBank/DDBJ databases">
        <authorList>
            <person name="Nowell W R."/>
        </authorList>
    </citation>
    <scope>NUCLEOTIDE SEQUENCE</scope>
</reference>
<protein>
    <recommendedName>
        <fullName evidence="3">F-box domain-containing protein</fullName>
    </recommendedName>
</protein>
<dbReference type="EMBL" id="CAJOAY010009649">
    <property type="protein sequence ID" value="CAF4208006.1"/>
    <property type="molecule type" value="Genomic_DNA"/>
</dbReference>
<evidence type="ECO:0000313" key="2">
    <source>
        <dbReference type="Proteomes" id="UP000663881"/>
    </source>
</evidence>